<evidence type="ECO:0000313" key="3">
    <source>
        <dbReference type="Proteomes" id="UP000306241"/>
    </source>
</evidence>
<gene>
    <name evidence="2" type="primary">ugpQ_2</name>
    <name evidence="2" type="ORF">NCTC10924_01229</name>
</gene>
<dbReference type="CDD" id="cd08563">
    <property type="entry name" value="GDPD_TtGDE_like"/>
    <property type="match status" value="1"/>
</dbReference>
<feature type="domain" description="GP-PDE" evidence="1">
    <location>
        <begin position="2"/>
        <end position="239"/>
    </location>
</feature>
<dbReference type="OrthoDB" id="384721at2"/>
<dbReference type="GO" id="GO:0006629">
    <property type="term" value="P:lipid metabolic process"/>
    <property type="evidence" value="ECO:0007669"/>
    <property type="project" value="InterPro"/>
</dbReference>
<dbReference type="PROSITE" id="PS51704">
    <property type="entry name" value="GP_PDE"/>
    <property type="match status" value="1"/>
</dbReference>
<name>A0A4V0HAE8_STRPO</name>
<dbReference type="AlphaFoldDB" id="A0A4V0HAE8"/>
<dbReference type="Pfam" id="PF03009">
    <property type="entry name" value="GDPD"/>
    <property type="match status" value="1"/>
</dbReference>
<keyword evidence="2" id="KW-0378">Hydrolase</keyword>
<sequence>MTTIFAHRGSKTNRPENTLAAFREAIRVGTDGIELDVHRTKDRHLVVIHDESVDRTTNGYGYIRDLLLKEIKELDAGSWFDPVYFREKVPTLEEVLKLLVTENFQGTLNIEIKTNKYHYPGIEWDIARLMKTREWPFNYLYCSFNVRSLRLMAIADPHIELAILVRNNPLQICIGRRTSFISAFHPKKFWIMTSRRMASYFGKTIRPWTLNNEKQMEYAFRLNLAGFMTDKPELAVRVRDRIINEKAKEN</sequence>
<dbReference type="SUPFAM" id="SSF51695">
    <property type="entry name" value="PLC-like phosphodiesterases"/>
    <property type="match status" value="1"/>
</dbReference>
<protein>
    <submittedName>
        <fullName evidence="2">Glycerophosphoryl diester phosphodiesterase</fullName>
        <ecNumber evidence="2">3.1.4.46</ecNumber>
    </submittedName>
</protein>
<reference evidence="2 3" key="1">
    <citation type="submission" date="2019-05" db="EMBL/GenBank/DDBJ databases">
        <authorList>
            <consortium name="Pathogen Informatics"/>
        </authorList>
    </citation>
    <scope>NUCLEOTIDE SEQUENCE [LARGE SCALE GENOMIC DNA]</scope>
    <source>
        <strain evidence="2 3">NCTC10924</strain>
    </source>
</reference>
<dbReference type="EC" id="3.1.4.46" evidence="2"/>
<evidence type="ECO:0000313" key="2">
    <source>
        <dbReference type="EMBL" id="VTT44757.1"/>
    </source>
</evidence>
<dbReference type="Gene3D" id="3.20.20.190">
    <property type="entry name" value="Phosphatidylinositol (PI) phosphodiesterase"/>
    <property type="match status" value="1"/>
</dbReference>
<dbReference type="Proteomes" id="UP000306241">
    <property type="component" value="Chromosome"/>
</dbReference>
<dbReference type="InterPro" id="IPR030395">
    <property type="entry name" value="GP_PDE_dom"/>
</dbReference>
<dbReference type="PANTHER" id="PTHR46211">
    <property type="entry name" value="GLYCEROPHOSPHORYL DIESTER PHOSPHODIESTERASE"/>
    <property type="match status" value="1"/>
</dbReference>
<dbReference type="PANTHER" id="PTHR46211:SF1">
    <property type="entry name" value="GLYCEROPHOSPHODIESTER PHOSPHODIESTERASE, CYTOPLASMIC"/>
    <property type="match status" value="1"/>
</dbReference>
<dbReference type="RefSeq" id="WP_003085246.1">
    <property type="nucleotide sequence ID" value="NZ_CP070236.1"/>
</dbReference>
<dbReference type="EMBL" id="LR594052">
    <property type="protein sequence ID" value="VTT44757.1"/>
    <property type="molecule type" value="Genomic_DNA"/>
</dbReference>
<proteinExistence type="predicted"/>
<accession>A0A4V0HAE8</accession>
<dbReference type="InterPro" id="IPR017946">
    <property type="entry name" value="PLC-like_Pdiesterase_TIM-brl"/>
</dbReference>
<organism evidence="2 3">
    <name type="scientific">Streptococcus porcinus</name>
    <dbReference type="NCBI Taxonomy" id="1340"/>
    <lineage>
        <taxon>Bacteria</taxon>
        <taxon>Bacillati</taxon>
        <taxon>Bacillota</taxon>
        <taxon>Bacilli</taxon>
        <taxon>Lactobacillales</taxon>
        <taxon>Streptococcaceae</taxon>
        <taxon>Streptococcus</taxon>
    </lineage>
</organism>
<dbReference type="GO" id="GO:0008889">
    <property type="term" value="F:glycerophosphodiester phosphodiesterase activity"/>
    <property type="evidence" value="ECO:0007669"/>
    <property type="project" value="UniProtKB-EC"/>
</dbReference>
<evidence type="ECO:0000259" key="1">
    <source>
        <dbReference type="PROSITE" id="PS51704"/>
    </source>
</evidence>